<dbReference type="Gene3D" id="3.40.50.1820">
    <property type="entry name" value="alpha/beta hydrolase"/>
    <property type="match status" value="1"/>
</dbReference>
<gene>
    <name evidence="1" type="ORF">HETIRDRAFT_242621</name>
</gene>
<dbReference type="InParanoid" id="W4KC62"/>
<evidence type="ECO:0000313" key="2">
    <source>
        <dbReference type="Proteomes" id="UP000030671"/>
    </source>
</evidence>
<accession>W4KC62</accession>
<dbReference type="EMBL" id="KI925457">
    <property type="protein sequence ID" value="ETW82930.1"/>
    <property type="molecule type" value="Genomic_DNA"/>
</dbReference>
<dbReference type="GeneID" id="20668941"/>
<evidence type="ECO:0000313" key="1">
    <source>
        <dbReference type="EMBL" id="ETW82930.1"/>
    </source>
</evidence>
<dbReference type="SUPFAM" id="SSF53474">
    <property type="entry name" value="alpha/beta-Hydrolases"/>
    <property type="match status" value="1"/>
</dbReference>
<dbReference type="eggNOG" id="ENOG502S342">
    <property type="taxonomic scope" value="Eukaryota"/>
</dbReference>
<protein>
    <recommendedName>
        <fullName evidence="3">Peptidase S9 prolyl oligopeptidase catalytic domain-containing protein</fullName>
    </recommendedName>
</protein>
<feature type="non-terminal residue" evidence="1">
    <location>
        <position position="1"/>
    </location>
</feature>
<keyword evidence="2" id="KW-1185">Reference proteome</keyword>
<dbReference type="HOGENOM" id="CLU_048444_2_0_1"/>
<dbReference type="KEGG" id="hir:HETIRDRAFT_242621"/>
<proteinExistence type="predicted"/>
<evidence type="ECO:0008006" key="3">
    <source>
        <dbReference type="Google" id="ProtNLM"/>
    </source>
</evidence>
<organism evidence="1 2">
    <name type="scientific">Heterobasidion irregulare (strain TC 32-1)</name>
    <dbReference type="NCBI Taxonomy" id="747525"/>
    <lineage>
        <taxon>Eukaryota</taxon>
        <taxon>Fungi</taxon>
        <taxon>Dikarya</taxon>
        <taxon>Basidiomycota</taxon>
        <taxon>Agaricomycotina</taxon>
        <taxon>Agaricomycetes</taxon>
        <taxon>Russulales</taxon>
        <taxon>Bondarzewiaceae</taxon>
        <taxon>Heterobasidion</taxon>
        <taxon>Heterobasidion annosum species complex</taxon>
    </lineage>
</organism>
<reference evidence="1 2" key="1">
    <citation type="journal article" date="2012" name="New Phytol.">
        <title>Insight into trade-off between wood decay and parasitism from the genome of a fungal forest pathogen.</title>
        <authorList>
            <person name="Olson A."/>
            <person name="Aerts A."/>
            <person name="Asiegbu F."/>
            <person name="Belbahri L."/>
            <person name="Bouzid O."/>
            <person name="Broberg A."/>
            <person name="Canback B."/>
            <person name="Coutinho P.M."/>
            <person name="Cullen D."/>
            <person name="Dalman K."/>
            <person name="Deflorio G."/>
            <person name="van Diepen L.T."/>
            <person name="Dunand C."/>
            <person name="Duplessis S."/>
            <person name="Durling M."/>
            <person name="Gonthier P."/>
            <person name="Grimwood J."/>
            <person name="Fossdal C.G."/>
            <person name="Hansson D."/>
            <person name="Henrissat B."/>
            <person name="Hietala A."/>
            <person name="Himmelstrand K."/>
            <person name="Hoffmeister D."/>
            <person name="Hogberg N."/>
            <person name="James T.Y."/>
            <person name="Karlsson M."/>
            <person name="Kohler A."/>
            <person name="Kues U."/>
            <person name="Lee Y.H."/>
            <person name="Lin Y.C."/>
            <person name="Lind M."/>
            <person name="Lindquist E."/>
            <person name="Lombard V."/>
            <person name="Lucas S."/>
            <person name="Lunden K."/>
            <person name="Morin E."/>
            <person name="Murat C."/>
            <person name="Park J."/>
            <person name="Raffaello T."/>
            <person name="Rouze P."/>
            <person name="Salamov A."/>
            <person name="Schmutz J."/>
            <person name="Solheim H."/>
            <person name="Stahlberg J."/>
            <person name="Velez H."/>
            <person name="de Vries R.P."/>
            <person name="Wiebenga A."/>
            <person name="Woodward S."/>
            <person name="Yakovlev I."/>
            <person name="Garbelotto M."/>
            <person name="Martin F."/>
            <person name="Grigoriev I.V."/>
            <person name="Stenlid J."/>
        </authorList>
    </citation>
    <scope>NUCLEOTIDE SEQUENCE [LARGE SCALE GENOMIC DNA]</scope>
    <source>
        <strain evidence="1 2">TC 32-1</strain>
    </source>
</reference>
<sequence>GTARDISFVIDFLPAFLFPNEERSVTEWAVAGISLGGQTMWLAFKDDRRIRTGISILACPDNLAVIDVLGQSAHRKLVDPPAAIPDSMVSFLRMHDTVSSPYRSLGPENPFLGKSLLVIQAEDDQVAPWALAKEFVEGLELAGGRKKV</sequence>
<dbReference type="Proteomes" id="UP000030671">
    <property type="component" value="Unassembled WGS sequence"/>
</dbReference>
<name>W4KC62_HETIT</name>
<dbReference type="RefSeq" id="XP_009545233.1">
    <property type="nucleotide sequence ID" value="XM_009546938.1"/>
</dbReference>
<feature type="non-terminal residue" evidence="1">
    <location>
        <position position="148"/>
    </location>
</feature>
<dbReference type="AlphaFoldDB" id="W4KC62"/>
<dbReference type="OrthoDB" id="2152248at2759"/>
<dbReference type="InterPro" id="IPR029058">
    <property type="entry name" value="AB_hydrolase_fold"/>
</dbReference>